<dbReference type="Gene3D" id="1.10.287.2250">
    <property type="match status" value="1"/>
</dbReference>
<dbReference type="SUPFAM" id="SSF54001">
    <property type="entry name" value="Cysteine proteinases"/>
    <property type="match status" value="1"/>
</dbReference>
<dbReference type="SMART" id="SM00848">
    <property type="entry name" value="Inhibitor_I29"/>
    <property type="match status" value="1"/>
</dbReference>
<evidence type="ECO:0000313" key="3">
    <source>
        <dbReference type="EMBL" id="CAH2980231.1"/>
    </source>
</evidence>
<evidence type="ECO:0000256" key="1">
    <source>
        <dbReference type="SAM" id="SignalP"/>
    </source>
</evidence>
<dbReference type="InterPro" id="IPR038765">
    <property type="entry name" value="Papain-like_cys_pep_sf"/>
</dbReference>
<name>A0ABN8L101_CHISP</name>
<proteinExistence type="predicted"/>
<protein>
    <recommendedName>
        <fullName evidence="2">Cathepsin propeptide inhibitor domain-containing protein</fullName>
    </recommendedName>
</protein>
<accession>A0ABN8L101</accession>
<keyword evidence="1" id="KW-0732">Signal</keyword>
<reference evidence="3" key="1">
    <citation type="submission" date="2021-12" db="EMBL/GenBank/DDBJ databases">
        <authorList>
            <person name="King R."/>
        </authorList>
    </citation>
    <scope>NUCLEOTIDE SEQUENCE</scope>
</reference>
<dbReference type="Pfam" id="PF08246">
    <property type="entry name" value="Inhibitor_I29"/>
    <property type="match status" value="1"/>
</dbReference>
<dbReference type="Proteomes" id="UP001153292">
    <property type="component" value="Chromosome 10"/>
</dbReference>
<feature type="signal peptide" evidence="1">
    <location>
        <begin position="1"/>
        <end position="24"/>
    </location>
</feature>
<dbReference type="EMBL" id="OU963903">
    <property type="protein sequence ID" value="CAH2980231.1"/>
    <property type="molecule type" value="Genomic_DNA"/>
</dbReference>
<evidence type="ECO:0000259" key="2">
    <source>
        <dbReference type="SMART" id="SM00848"/>
    </source>
</evidence>
<keyword evidence="4" id="KW-1185">Reference proteome</keyword>
<evidence type="ECO:0000313" key="4">
    <source>
        <dbReference type="Proteomes" id="UP001153292"/>
    </source>
</evidence>
<organism evidence="3 4">
    <name type="scientific">Chilo suppressalis</name>
    <name type="common">Asiatic rice borer moth</name>
    <dbReference type="NCBI Taxonomy" id="168631"/>
    <lineage>
        <taxon>Eukaryota</taxon>
        <taxon>Metazoa</taxon>
        <taxon>Ecdysozoa</taxon>
        <taxon>Arthropoda</taxon>
        <taxon>Hexapoda</taxon>
        <taxon>Insecta</taxon>
        <taxon>Pterygota</taxon>
        <taxon>Neoptera</taxon>
        <taxon>Endopterygota</taxon>
        <taxon>Lepidoptera</taxon>
        <taxon>Glossata</taxon>
        <taxon>Ditrysia</taxon>
        <taxon>Pyraloidea</taxon>
        <taxon>Crambidae</taxon>
        <taxon>Crambinae</taxon>
        <taxon>Chilo</taxon>
    </lineage>
</organism>
<sequence length="107" mass="12299">MQCWSNMKLVNVVLLVCAVAMASAAPADEPRHYDLNNAPAIFEQFIKDHNRSYKDEDDKKAHYEAFVKNLHTINESNKKNPTATYGINKFADYTAEERKSMFGLRKE</sequence>
<dbReference type="InterPro" id="IPR013201">
    <property type="entry name" value="Prot_inhib_I29"/>
</dbReference>
<gene>
    <name evidence="3" type="ORF">CHILSU_LOCUS937</name>
</gene>
<feature type="domain" description="Cathepsin propeptide inhibitor" evidence="2">
    <location>
        <begin position="42"/>
        <end position="98"/>
    </location>
</feature>
<feature type="chain" id="PRO_5046693824" description="Cathepsin propeptide inhibitor domain-containing protein" evidence="1">
    <location>
        <begin position="25"/>
        <end position="107"/>
    </location>
</feature>